<dbReference type="EMBL" id="JABEXW010000244">
    <property type="protein sequence ID" value="KAF4967334.1"/>
    <property type="molecule type" value="Genomic_DNA"/>
</dbReference>
<feature type="region of interest" description="Disordered" evidence="1">
    <location>
        <begin position="14"/>
        <end position="33"/>
    </location>
</feature>
<reference evidence="2" key="1">
    <citation type="journal article" date="2020" name="BMC Genomics">
        <title>Correction to: Identification and distribution of gene clusters required for synthesis of sphingolipid metabolism inhibitors in diverse species of the filamentous fungus Fusarium.</title>
        <authorList>
            <person name="Kim H.S."/>
            <person name="Lohmar J.M."/>
            <person name="Busman M."/>
            <person name="Brown D.W."/>
            <person name="Naumann T.A."/>
            <person name="Divon H.H."/>
            <person name="Lysoe E."/>
            <person name="Uhlig S."/>
            <person name="Proctor R.H."/>
        </authorList>
    </citation>
    <scope>NUCLEOTIDE SEQUENCE</scope>
    <source>
        <strain evidence="2">NRRL 20472</strain>
    </source>
</reference>
<proteinExistence type="predicted"/>
<comment type="caution">
    <text evidence="2">The sequence shown here is derived from an EMBL/GenBank/DDBJ whole genome shotgun (WGS) entry which is preliminary data.</text>
</comment>
<evidence type="ECO:0000313" key="2">
    <source>
        <dbReference type="EMBL" id="KAF4967334.1"/>
    </source>
</evidence>
<feature type="compositionally biased region" description="Polar residues" evidence="1">
    <location>
        <begin position="107"/>
        <end position="116"/>
    </location>
</feature>
<reference evidence="2" key="2">
    <citation type="submission" date="2020-05" db="EMBL/GenBank/DDBJ databases">
        <authorList>
            <person name="Kim H.-S."/>
            <person name="Proctor R.H."/>
            <person name="Brown D.W."/>
        </authorList>
    </citation>
    <scope>NUCLEOTIDE SEQUENCE</scope>
    <source>
        <strain evidence="2">NRRL 20472</strain>
    </source>
</reference>
<dbReference type="Proteomes" id="UP000622797">
    <property type="component" value="Unassembled WGS sequence"/>
</dbReference>
<feature type="compositionally biased region" description="Basic and acidic residues" evidence="1">
    <location>
        <begin position="93"/>
        <end position="104"/>
    </location>
</feature>
<feature type="region of interest" description="Disordered" evidence="1">
    <location>
        <begin position="80"/>
        <end position="116"/>
    </location>
</feature>
<dbReference type="AlphaFoldDB" id="A0A8H4U099"/>
<organism evidence="2 3">
    <name type="scientific">Fusarium sarcochroum</name>
    <dbReference type="NCBI Taxonomy" id="1208366"/>
    <lineage>
        <taxon>Eukaryota</taxon>
        <taxon>Fungi</taxon>
        <taxon>Dikarya</taxon>
        <taxon>Ascomycota</taxon>
        <taxon>Pezizomycotina</taxon>
        <taxon>Sordariomycetes</taxon>
        <taxon>Hypocreomycetidae</taxon>
        <taxon>Hypocreales</taxon>
        <taxon>Nectriaceae</taxon>
        <taxon>Fusarium</taxon>
        <taxon>Fusarium lateritium species complex</taxon>
    </lineage>
</organism>
<keyword evidence="3" id="KW-1185">Reference proteome</keyword>
<gene>
    <name evidence="2" type="ORF">FSARC_5100</name>
</gene>
<name>A0A8H4U099_9HYPO</name>
<evidence type="ECO:0000256" key="1">
    <source>
        <dbReference type="SAM" id="MobiDB-lite"/>
    </source>
</evidence>
<accession>A0A8H4U099</accession>
<protein>
    <submittedName>
        <fullName evidence="2">Uncharacterized protein</fullName>
    </submittedName>
</protein>
<evidence type="ECO:0000313" key="3">
    <source>
        <dbReference type="Proteomes" id="UP000622797"/>
    </source>
</evidence>
<sequence>MCWPNCFKSRNKSYYTPEKKRKKQRPKEEAQVNSYVSRGIEKWDGKHPYHNFRSDHKWDGPKDPRYLAWANKRSTHIDKLERKVRSRQQLARCQKECPGRDSKGRRSTMNSRGTRD</sequence>